<reference evidence="2 3" key="1">
    <citation type="submission" date="2020-08" db="EMBL/GenBank/DDBJ databases">
        <authorList>
            <person name="Koutsovoulos G."/>
            <person name="Danchin GJ E."/>
        </authorList>
    </citation>
    <scope>NUCLEOTIDE SEQUENCE [LARGE SCALE GENOMIC DNA]</scope>
</reference>
<evidence type="ECO:0000256" key="1">
    <source>
        <dbReference type="SAM" id="Phobius"/>
    </source>
</evidence>
<proteinExistence type="predicted"/>
<sequence>MEKYRKFSLQFKQQNGGKYTKNINCLIILIMIIFIFMICSTVYRPNTRNDYDRVENSQKKITNEDKKYYEQWLEPLDSMRERPEFDHFIYTRMMGGGLGNQMYRFCWSLRDGKNA</sequence>
<keyword evidence="1" id="KW-1133">Transmembrane helix</keyword>
<gene>
    <name evidence="2" type="ORF">MENT_LOCUS36221</name>
</gene>
<name>A0A6V7WAE4_MELEN</name>
<keyword evidence="1" id="KW-0812">Transmembrane</keyword>
<organism evidence="2 3">
    <name type="scientific">Meloidogyne enterolobii</name>
    <name type="common">Root-knot nematode worm</name>
    <name type="synonym">Meloidogyne mayaguensis</name>
    <dbReference type="NCBI Taxonomy" id="390850"/>
    <lineage>
        <taxon>Eukaryota</taxon>
        <taxon>Metazoa</taxon>
        <taxon>Ecdysozoa</taxon>
        <taxon>Nematoda</taxon>
        <taxon>Chromadorea</taxon>
        <taxon>Rhabditida</taxon>
        <taxon>Tylenchina</taxon>
        <taxon>Tylenchomorpha</taxon>
        <taxon>Tylenchoidea</taxon>
        <taxon>Meloidogynidae</taxon>
        <taxon>Meloidogyninae</taxon>
        <taxon>Meloidogyne</taxon>
    </lineage>
</organism>
<dbReference type="AlphaFoldDB" id="A0A6V7WAE4"/>
<keyword evidence="1" id="KW-0472">Membrane</keyword>
<comment type="caution">
    <text evidence="2">The sequence shown here is derived from an EMBL/GenBank/DDBJ whole genome shotgun (WGS) entry which is preliminary data.</text>
</comment>
<protein>
    <submittedName>
        <fullName evidence="2">Uncharacterized protein</fullName>
    </submittedName>
</protein>
<dbReference type="Proteomes" id="UP000580250">
    <property type="component" value="Unassembled WGS sequence"/>
</dbReference>
<dbReference type="EMBL" id="CAJEWN010000483">
    <property type="protein sequence ID" value="CAD2183900.1"/>
    <property type="molecule type" value="Genomic_DNA"/>
</dbReference>
<evidence type="ECO:0000313" key="2">
    <source>
        <dbReference type="EMBL" id="CAD2183900.1"/>
    </source>
</evidence>
<accession>A0A6V7WAE4</accession>
<feature type="transmembrane region" description="Helical" evidence="1">
    <location>
        <begin position="21"/>
        <end position="43"/>
    </location>
</feature>
<evidence type="ECO:0000313" key="3">
    <source>
        <dbReference type="Proteomes" id="UP000580250"/>
    </source>
</evidence>